<keyword evidence="2" id="KW-0812">Transmembrane</keyword>
<dbReference type="Pfam" id="PF03629">
    <property type="entry name" value="SASA"/>
    <property type="match status" value="1"/>
</dbReference>
<evidence type="ECO:0000313" key="5">
    <source>
        <dbReference type="RefSeq" id="XP_032834821.1"/>
    </source>
</evidence>
<dbReference type="PANTHER" id="PTHR22901">
    <property type="entry name" value="SIALATE O-ACETYLESTERASE"/>
    <property type="match status" value="1"/>
</dbReference>
<dbReference type="GeneID" id="116957020"/>
<dbReference type="AlphaFoldDB" id="A0AAJ7UE77"/>
<sequence>MTSRAGHEHPGDSSRKNMPVLLVVLVVLIEAAMVECLVVNRIREPPNNTSPPTSTLMVETFRLASYYGNHMVLQRGPRGAFVWGFGSVGAKVVVGLYNRSKELLQEHRSIVSEESHTWSMTLDPMDAGGPFSLSATQWSPVWRGTERAAGRVVIRDIWFGEVWLCGGQSNMQMTVQQVVNASWELAQAVNFPLVRLFAVSLNTSLQPLDDFSSVALPWSLPTAARLGMGEFTVFSAVCWFFGRNLHRTLGVPVGLVQSCWGGTAIESWSSPRALARCKQNGQPQSNFHLEPTVLWNAMINPLLKMSLKGVIWYQGEKNAEYNNELYNCRFPAMINDWRQEFHTATNGNTDPLLPFGFVQISTSDPDDTTDSYPHIRWHQSADYGFSPNSQMPKTFMAVTIDLCDRNSEYGWIHPRYKQEVASRLLLGALAVAYNHSSSLFQGPFPEVATVNLKSQMLVIKYGQKLIHRKWGRGDFQICCSQVLSQCLDLDWQRAPILDVQADSVFLDISTCIGTNRAVTSVRYAWSNWPCEFHACALYGEGPNALPAPPFIKAVPSEGGL</sequence>
<proteinExistence type="predicted"/>
<evidence type="ECO:0000256" key="2">
    <source>
        <dbReference type="SAM" id="Phobius"/>
    </source>
</evidence>
<evidence type="ECO:0000256" key="1">
    <source>
        <dbReference type="ARBA" id="ARBA00022801"/>
    </source>
</evidence>
<evidence type="ECO:0000313" key="6">
    <source>
        <dbReference type="RefSeq" id="XP_032834822.1"/>
    </source>
</evidence>
<dbReference type="InterPro" id="IPR039329">
    <property type="entry name" value="SIAE"/>
</dbReference>
<dbReference type="Proteomes" id="UP001318040">
    <property type="component" value="Chromosome 69"/>
</dbReference>
<feature type="transmembrane region" description="Helical" evidence="2">
    <location>
        <begin position="20"/>
        <end position="42"/>
    </location>
</feature>
<dbReference type="SUPFAM" id="SSF52266">
    <property type="entry name" value="SGNH hydrolase"/>
    <property type="match status" value="1"/>
</dbReference>
<reference evidence="5 6" key="1">
    <citation type="submission" date="2025-04" db="UniProtKB">
        <authorList>
            <consortium name="RefSeq"/>
        </authorList>
    </citation>
    <scope>IDENTIFICATION</scope>
    <source>
        <tissue evidence="5 6">Sperm</tissue>
    </source>
</reference>
<dbReference type="RefSeq" id="XP_032834822.1">
    <property type="nucleotide sequence ID" value="XM_032978931.1"/>
</dbReference>
<dbReference type="Gene3D" id="3.40.50.1110">
    <property type="entry name" value="SGNH hydrolase"/>
    <property type="match status" value="1"/>
</dbReference>
<feature type="domain" description="Sialate O-acetylesterase" evidence="3">
    <location>
        <begin position="161"/>
        <end position="363"/>
    </location>
</feature>
<dbReference type="RefSeq" id="XP_032834821.1">
    <property type="nucleotide sequence ID" value="XM_032978930.1"/>
</dbReference>
<evidence type="ECO:0000313" key="4">
    <source>
        <dbReference type="Proteomes" id="UP001318040"/>
    </source>
</evidence>
<gene>
    <name evidence="5 6 7" type="primary">LOC116957020</name>
</gene>
<keyword evidence="4" id="KW-1185">Reference proteome</keyword>
<evidence type="ECO:0000313" key="7">
    <source>
        <dbReference type="RefSeq" id="XP_032834823.1"/>
    </source>
</evidence>
<dbReference type="GO" id="GO:0001681">
    <property type="term" value="F:sialate O-acetylesterase activity"/>
    <property type="evidence" value="ECO:0007669"/>
    <property type="project" value="InterPro"/>
</dbReference>
<dbReference type="GO" id="GO:0005975">
    <property type="term" value="P:carbohydrate metabolic process"/>
    <property type="evidence" value="ECO:0007669"/>
    <property type="project" value="TreeGrafter"/>
</dbReference>
<dbReference type="InterPro" id="IPR036514">
    <property type="entry name" value="SGNH_hydro_sf"/>
</dbReference>
<dbReference type="PANTHER" id="PTHR22901:SF0">
    <property type="entry name" value="SIALATE O-ACETYLESTERASE"/>
    <property type="match status" value="1"/>
</dbReference>
<protein>
    <submittedName>
        <fullName evidence="5 6">Sialate O-acetylesterase-like isoform X2</fullName>
    </submittedName>
</protein>
<keyword evidence="1" id="KW-0378">Hydrolase</keyword>
<dbReference type="InterPro" id="IPR005181">
    <property type="entry name" value="SASA"/>
</dbReference>
<name>A0AAJ7UE77_PETMA</name>
<dbReference type="RefSeq" id="XP_032834823.1">
    <property type="nucleotide sequence ID" value="XM_032978932.1"/>
</dbReference>
<keyword evidence="2" id="KW-1133">Transmembrane helix</keyword>
<accession>A0AAJ7UE77</accession>
<organism evidence="4 7">
    <name type="scientific">Petromyzon marinus</name>
    <name type="common">Sea lamprey</name>
    <dbReference type="NCBI Taxonomy" id="7757"/>
    <lineage>
        <taxon>Eukaryota</taxon>
        <taxon>Metazoa</taxon>
        <taxon>Chordata</taxon>
        <taxon>Craniata</taxon>
        <taxon>Vertebrata</taxon>
        <taxon>Cyclostomata</taxon>
        <taxon>Hyperoartia</taxon>
        <taxon>Petromyzontiformes</taxon>
        <taxon>Petromyzontidae</taxon>
        <taxon>Petromyzon</taxon>
    </lineage>
</organism>
<evidence type="ECO:0000259" key="3">
    <source>
        <dbReference type="Pfam" id="PF03629"/>
    </source>
</evidence>
<keyword evidence="2" id="KW-0472">Membrane</keyword>